<organism evidence="5 6">
    <name type="scientific">Phaeovulum vinaykumarii</name>
    <dbReference type="NCBI Taxonomy" id="407234"/>
    <lineage>
        <taxon>Bacteria</taxon>
        <taxon>Pseudomonadati</taxon>
        <taxon>Pseudomonadota</taxon>
        <taxon>Alphaproteobacteria</taxon>
        <taxon>Rhodobacterales</taxon>
        <taxon>Paracoccaceae</taxon>
        <taxon>Phaeovulum</taxon>
    </lineage>
</organism>
<dbReference type="GO" id="GO:0051536">
    <property type="term" value="F:iron-sulfur cluster binding"/>
    <property type="evidence" value="ECO:0007669"/>
    <property type="project" value="UniProtKB-KW"/>
</dbReference>
<dbReference type="InterPro" id="IPR017896">
    <property type="entry name" value="4Fe4S_Fe-S-bd"/>
</dbReference>
<feature type="domain" description="4Fe-4S ferredoxin-type" evidence="4">
    <location>
        <begin position="1"/>
        <end position="30"/>
    </location>
</feature>
<keyword evidence="1" id="KW-0479">Metal-binding</keyword>
<evidence type="ECO:0000259" key="4">
    <source>
        <dbReference type="PROSITE" id="PS51379"/>
    </source>
</evidence>
<evidence type="ECO:0000256" key="2">
    <source>
        <dbReference type="ARBA" id="ARBA00023004"/>
    </source>
</evidence>
<dbReference type="PROSITE" id="PS51379">
    <property type="entry name" value="4FE4S_FER_2"/>
    <property type="match status" value="1"/>
</dbReference>
<dbReference type="OrthoDB" id="9803397at2"/>
<dbReference type="EMBL" id="FTOM01000006">
    <property type="protein sequence ID" value="SIS82076.1"/>
    <property type="molecule type" value="Genomic_DNA"/>
</dbReference>
<gene>
    <name evidence="5" type="ORF">SAMN05421795_10623</name>
</gene>
<dbReference type="STRING" id="407234.SAMN05421795_10623"/>
<dbReference type="Proteomes" id="UP000186098">
    <property type="component" value="Unassembled WGS sequence"/>
</dbReference>
<evidence type="ECO:0000313" key="6">
    <source>
        <dbReference type="Proteomes" id="UP000186098"/>
    </source>
</evidence>
<dbReference type="AlphaFoldDB" id="A0A1N7M7H7"/>
<dbReference type="GO" id="GO:0046872">
    <property type="term" value="F:metal ion binding"/>
    <property type="evidence" value="ECO:0007669"/>
    <property type="project" value="UniProtKB-KW"/>
</dbReference>
<dbReference type="SUPFAM" id="SSF54862">
    <property type="entry name" value="4Fe-4S ferredoxins"/>
    <property type="match status" value="1"/>
</dbReference>
<dbReference type="RefSeq" id="WP_076366366.1">
    <property type="nucleotide sequence ID" value="NZ_FTOM01000006.1"/>
</dbReference>
<proteinExistence type="predicted"/>
<keyword evidence="2" id="KW-0408">Iron</keyword>
<evidence type="ECO:0000256" key="3">
    <source>
        <dbReference type="ARBA" id="ARBA00023014"/>
    </source>
</evidence>
<evidence type="ECO:0000256" key="1">
    <source>
        <dbReference type="ARBA" id="ARBA00022723"/>
    </source>
</evidence>
<keyword evidence="6" id="KW-1185">Reference proteome</keyword>
<dbReference type="Pfam" id="PF00037">
    <property type="entry name" value="Fer4"/>
    <property type="match status" value="1"/>
</dbReference>
<evidence type="ECO:0000313" key="5">
    <source>
        <dbReference type="EMBL" id="SIS82076.1"/>
    </source>
</evidence>
<accession>A0A1N7M7H7</accession>
<name>A0A1N7M7H7_9RHOB</name>
<keyword evidence="3" id="KW-0411">Iron-sulfur</keyword>
<dbReference type="PROSITE" id="PS00198">
    <property type="entry name" value="4FE4S_FER_1"/>
    <property type="match status" value="1"/>
</dbReference>
<protein>
    <submittedName>
        <fullName evidence="5">4Fe-4S binding domain-containing protein</fullName>
    </submittedName>
</protein>
<sequence length="65" mass="6759">MAMTISTDMCTACGDCEPVCPTNAISPRKGLYAINAEACNECEGEADMPQCLSICTADAIIPLDA</sequence>
<dbReference type="Gene3D" id="3.30.70.20">
    <property type="match status" value="1"/>
</dbReference>
<dbReference type="InterPro" id="IPR017900">
    <property type="entry name" value="4Fe4S_Fe_S_CS"/>
</dbReference>
<reference evidence="6" key="1">
    <citation type="submission" date="2017-01" db="EMBL/GenBank/DDBJ databases">
        <authorList>
            <person name="Varghese N."/>
            <person name="Submissions S."/>
        </authorList>
    </citation>
    <scope>NUCLEOTIDE SEQUENCE [LARGE SCALE GENOMIC DNA]</scope>
    <source>
        <strain evidence="6">DSM 18714</strain>
    </source>
</reference>